<feature type="region of interest" description="Disordered" evidence="6">
    <location>
        <begin position="104"/>
        <end position="126"/>
    </location>
</feature>
<dbReference type="InterPro" id="IPR003594">
    <property type="entry name" value="HATPase_dom"/>
</dbReference>
<dbReference type="InterPro" id="IPR050428">
    <property type="entry name" value="TCS_sensor_his_kinase"/>
</dbReference>
<evidence type="ECO:0000313" key="9">
    <source>
        <dbReference type="EMBL" id="GAA1897704.1"/>
    </source>
</evidence>
<evidence type="ECO:0000256" key="4">
    <source>
        <dbReference type="ARBA" id="ARBA00022679"/>
    </source>
</evidence>
<reference evidence="9 10" key="1">
    <citation type="journal article" date="2019" name="Int. J. Syst. Evol. Microbiol.">
        <title>The Global Catalogue of Microorganisms (GCM) 10K type strain sequencing project: providing services to taxonomists for standard genome sequencing and annotation.</title>
        <authorList>
            <consortium name="The Broad Institute Genomics Platform"/>
            <consortium name="The Broad Institute Genome Sequencing Center for Infectious Disease"/>
            <person name="Wu L."/>
            <person name="Ma J."/>
        </authorList>
    </citation>
    <scope>NUCLEOTIDE SEQUENCE [LARGE SCALE GENOMIC DNA]</scope>
    <source>
        <strain evidence="9 10">JCM 13581</strain>
    </source>
</reference>
<dbReference type="PANTHER" id="PTHR45436">
    <property type="entry name" value="SENSOR HISTIDINE KINASE YKOH"/>
    <property type="match status" value="1"/>
</dbReference>
<evidence type="ECO:0000313" key="10">
    <source>
        <dbReference type="Proteomes" id="UP001501303"/>
    </source>
</evidence>
<evidence type="ECO:0000256" key="6">
    <source>
        <dbReference type="SAM" id="MobiDB-lite"/>
    </source>
</evidence>
<protein>
    <recommendedName>
        <fullName evidence="2">histidine kinase</fullName>
        <ecNumber evidence="2">2.7.13.3</ecNumber>
    </recommendedName>
</protein>
<feature type="domain" description="Histidine kinase/HSP90-like ATPase" evidence="8">
    <location>
        <begin position="257"/>
        <end position="312"/>
    </location>
</feature>
<evidence type="ECO:0000256" key="7">
    <source>
        <dbReference type="SAM" id="Phobius"/>
    </source>
</evidence>
<dbReference type="Gene3D" id="3.30.565.10">
    <property type="entry name" value="Histidine kinase-like ATPase, C-terminal domain"/>
    <property type="match status" value="1"/>
</dbReference>
<keyword evidence="5" id="KW-0418">Kinase</keyword>
<dbReference type="EMBL" id="BAAAMJ010000004">
    <property type="protein sequence ID" value="GAA1897704.1"/>
    <property type="molecule type" value="Genomic_DNA"/>
</dbReference>
<feature type="transmembrane region" description="Helical" evidence="7">
    <location>
        <begin position="21"/>
        <end position="40"/>
    </location>
</feature>
<sequence>MVRDDSSSRSGRRTGPAGVRIAAPVLAVCGAALTAALAPAPSRAPLAWAAAGLLLAAAVAALAAETVRRGRLAAALEEELAGQLAAAGHLAGTVLPETLARVREGEPPSAVLPGPPPAPGDEPPPAAAHRELLRTAAEAVGEKRYRRDSALRATAQLACRVQSGLDGLREDLTTLQYRHGDPDVLGDLMRLEHTVRMTARAATGLAVLAGGDPFGQRRTPVPLHDVLRAGGAPVAGYLRVEHRPAPEIAVTGPAVEPLVAVLAELLDNATRWSPQHTTVTVSCEEIASGVEISVEDRGRGLDEEARRRAGFLLHRVHRSDPGADLADLADPGGSVRSGLRVAGVLAHRGRLRVSLGRSVCGGVRALVFVPHELLTALPEPAAGRADLPEPAPPPAGRSAS</sequence>
<keyword evidence="10" id="KW-1185">Reference proteome</keyword>
<evidence type="ECO:0000256" key="2">
    <source>
        <dbReference type="ARBA" id="ARBA00012438"/>
    </source>
</evidence>
<comment type="caution">
    <text evidence="9">The sequence shown here is derived from an EMBL/GenBank/DDBJ whole genome shotgun (WGS) entry which is preliminary data.</text>
</comment>
<evidence type="ECO:0000259" key="8">
    <source>
        <dbReference type="Pfam" id="PF02518"/>
    </source>
</evidence>
<name>A0ABN2NUE5_9ACTN</name>
<dbReference type="SUPFAM" id="SSF55874">
    <property type="entry name" value="ATPase domain of HSP90 chaperone/DNA topoisomerase II/histidine kinase"/>
    <property type="match status" value="1"/>
</dbReference>
<dbReference type="RefSeq" id="WP_344258377.1">
    <property type="nucleotide sequence ID" value="NZ_BAAAMJ010000004.1"/>
</dbReference>
<dbReference type="InterPro" id="IPR036890">
    <property type="entry name" value="HATPase_C_sf"/>
</dbReference>
<keyword evidence="7" id="KW-0812">Transmembrane</keyword>
<gene>
    <name evidence="9" type="ORF">GCM10009716_04610</name>
</gene>
<accession>A0ABN2NUE5</accession>
<feature type="transmembrane region" description="Helical" evidence="7">
    <location>
        <begin position="46"/>
        <end position="64"/>
    </location>
</feature>
<keyword evidence="7" id="KW-1133">Transmembrane helix</keyword>
<keyword evidence="4" id="KW-0808">Transferase</keyword>
<dbReference type="Proteomes" id="UP001501303">
    <property type="component" value="Unassembled WGS sequence"/>
</dbReference>
<dbReference type="EC" id="2.7.13.3" evidence="2"/>
<dbReference type="Pfam" id="PF02518">
    <property type="entry name" value="HATPase_c"/>
    <property type="match status" value="1"/>
</dbReference>
<evidence type="ECO:0000256" key="5">
    <source>
        <dbReference type="ARBA" id="ARBA00022777"/>
    </source>
</evidence>
<feature type="compositionally biased region" description="Pro residues" evidence="6">
    <location>
        <begin position="389"/>
        <end position="400"/>
    </location>
</feature>
<dbReference type="PANTHER" id="PTHR45436:SF5">
    <property type="entry name" value="SENSOR HISTIDINE KINASE TRCS"/>
    <property type="match status" value="1"/>
</dbReference>
<organism evidence="9 10">
    <name type="scientific">Streptomyces sodiiphilus</name>
    <dbReference type="NCBI Taxonomy" id="226217"/>
    <lineage>
        <taxon>Bacteria</taxon>
        <taxon>Bacillati</taxon>
        <taxon>Actinomycetota</taxon>
        <taxon>Actinomycetes</taxon>
        <taxon>Kitasatosporales</taxon>
        <taxon>Streptomycetaceae</taxon>
        <taxon>Streptomyces</taxon>
    </lineage>
</organism>
<evidence type="ECO:0000256" key="3">
    <source>
        <dbReference type="ARBA" id="ARBA00022553"/>
    </source>
</evidence>
<evidence type="ECO:0000256" key="1">
    <source>
        <dbReference type="ARBA" id="ARBA00000085"/>
    </source>
</evidence>
<feature type="compositionally biased region" description="Pro residues" evidence="6">
    <location>
        <begin position="113"/>
        <end position="126"/>
    </location>
</feature>
<proteinExistence type="predicted"/>
<keyword evidence="3" id="KW-0597">Phosphoprotein</keyword>
<feature type="region of interest" description="Disordered" evidence="6">
    <location>
        <begin position="380"/>
        <end position="400"/>
    </location>
</feature>
<comment type="catalytic activity">
    <reaction evidence="1">
        <text>ATP + protein L-histidine = ADP + protein N-phospho-L-histidine.</text>
        <dbReference type="EC" id="2.7.13.3"/>
    </reaction>
</comment>
<keyword evidence="7" id="KW-0472">Membrane</keyword>